<evidence type="ECO:0000256" key="3">
    <source>
        <dbReference type="SAM" id="MobiDB-lite"/>
    </source>
</evidence>
<gene>
    <name evidence="4" type="ORF">Glove_454g17</name>
</gene>
<dbReference type="OrthoDB" id="263560at2759"/>
<evidence type="ECO:0000256" key="2">
    <source>
        <dbReference type="ARBA" id="ARBA00022552"/>
    </source>
</evidence>
<dbReference type="EMBL" id="PQFF01000397">
    <property type="protein sequence ID" value="RHZ52939.1"/>
    <property type="molecule type" value="Genomic_DNA"/>
</dbReference>
<dbReference type="Proteomes" id="UP000266861">
    <property type="component" value="Unassembled WGS sequence"/>
</dbReference>
<evidence type="ECO:0000313" key="5">
    <source>
        <dbReference type="Proteomes" id="UP000266861"/>
    </source>
</evidence>
<dbReference type="Pfam" id="PF10273">
    <property type="entry name" value="WGG"/>
    <property type="match status" value="1"/>
</dbReference>
<feature type="region of interest" description="Disordered" evidence="3">
    <location>
        <begin position="135"/>
        <end position="216"/>
    </location>
</feature>
<proteinExistence type="inferred from homology"/>
<accession>A0A397GRN5</accession>
<dbReference type="InterPro" id="IPR019398">
    <property type="entry name" value="Pre-rRNA_process_TSR2"/>
</dbReference>
<reference evidence="4 5" key="1">
    <citation type="submission" date="2018-08" db="EMBL/GenBank/DDBJ databases">
        <title>Genome and evolution of the arbuscular mycorrhizal fungus Diversispora epigaea (formerly Glomus versiforme) and its bacterial endosymbionts.</title>
        <authorList>
            <person name="Sun X."/>
            <person name="Fei Z."/>
            <person name="Harrison M."/>
        </authorList>
    </citation>
    <scope>NUCLEOTIDE SEQUENCE [LARGE SCALE GENOMIC DNA]</scope>
    <source>
        <strain evidence="4 5">IT104</strain>
    </source>
</reference>
<feature type="region of interest" description="Disordered" evidence="3">
    <location>
        <begin position="1"/>
        <end position="23"/>
    </location>
</feature>
<protein>
    <recommendedName>
        <fullName evidence="6">Pre-rRNA-processing protein TSR2</fullName>
    </recommendedName>
</protein>
<comment type="caution">
    <text evidence="4">The sequence shown here is derived from an EMBL/GenBank/DDBJ whole genome shotgun (WGS) entry which is preliminary data.</text>
</comment>
<comment type="similarity">
    <text evidence="1">Belongs to the TSR2 family.</text>
</comment>
<feature type="compositionally biased region" description="Polar residues" evidence="3">
    <location>
        <begin position="135"/>
        <end position="145"/>
    </location>
</feature>
<dbReference type="AlphaFoldDB" id="A0A397GRN5"/>
<keyword evidence="2" id="KW-0698">rRNA processing</keyword>
<feature type="compositionally biased region" description="Acidic residues" evidence="3">
    <location>
        <begin position="161"/>
        <end position="180"/>
    </location>
</feature>
<dbReference type="GO" id="GO:0006364">
    <property type="term" value="P:rRNA processing"/>
    <property type="evidence" value="ECO:0007669"/>
    <property type="project" value="UniProtKB-KW"/>
</dbReference>
<feature type="compositionally biased region" description="Basic and acidic residues" evidence="3">
    <location>
        <begin position="181"/>
        <end position="201"/>
    </location>
</feature>
<evidence type="ECO:0008006" key="6">
    <source>
        <dbReference type="Google" id="ProtNLM"/>
    </source>
</evidence>
<dbReference type="PANTHER" id="PTHR21250">
    <property type="entry name" value="PRE-RRNA-PROCESSING PROTEIN TSR2 HOMOLOG"/>
    <property type="match status" value="1"/>
</dbReference>
<sequence length="216" mass="24548">MSSQKTTKTSNSSNSHNNQQLQQESIHQFQQAVTFIFNSWTALKIAVEMQWGGIDSSDKCDWFMNMVIDHFLKSGGKEPHVDDLESILDQIMADEFNTLLEDDSAYQVSQHLIKLYNECMQGNYSNVEKLRLKQSTKNVSNSARRISNGDEEDNSSSSGEGDSEDDSEDGNSNEEEEKDGDIDKMEVDHVIDKPAKTKNEPIIDEEGFQLVTRRKR</sequence>
<evidence type="ECO:0000313" key="4">
    <source>
        <dbReference type="EMBL" id="RHZ52939.1"/>
    </source>
</evidence>
<organism evidence="4 5">
    <name type="scientific">Diversispora epigaea</name>
    <dbReference type="NCBI Taxonomy" id="1348612"/>
    <lineage>
        <taxon>Eukaryota</taxon>
        <taxon>Fungi</taxon>
        <taxon>Fungi incertae sedis</taxon>
        <taxon>Mucoromycota</taxon>
        <taxon>Glomeromycotina</taxon>
        <taxon>Glomeromycetes</taxon>
        <taxon>Diversisporales</taxon>
        <taxon>Diversisporaceae</taxon>
        <taxon>Diversispora</taxon>
    </lineage>
</organism>
<dbReference type="STRING" id="1348612.A0A397GRN5"/>
<evidence type="ECO:0000256" key="1">
    <source>
        <dbReference type="ARBA" id="ARBA00006524"/>
    </source>
</evidence>
<name>A0A397GRN5_9GLOM</name>
<keyword evidence="5" id="KW-1185">Reference proteome</keyword>